<dbReference type="InterPro" id="IPR004102">
    <property type="entry name" value="Poly(ADP-ribose)pol_reg_dom"/>
</dbReference>
<dbReference type="OMA" id="THNEYVI"/>
<dbReference type="Gene3D" id="1.20.142.10">
    <property type="entry name" value="Poly(ADP-ribose) polymerase, regulatory domain"/>
    <property type="match status" value="1"/>
</dbReference>
<comment type="similarity">
    <text evidence="13">Belongs to the ARTD/PARP family.</text>
</comment>
<dbReference type="PROSITE" id="PS51060">
    <property type="entry name" value="PARP_ALPHA_HD"/>
    <property type="match status" value="1"/>
</dbReference>
<keyword evidence="11" id="KW-0238">DNA-binding</keyword>
<dbReference type="InterPro" id="IPR012317">
    <property type="entry name" value="Poly(ADP-ribose)pol_cat_dom"/>
</dbReference>
<dbReference type="SMR" id="Q54X55"/>
<dbReference type="Pfam" id="PF00645">
    <property type="entry name" value="zf-PARP"/>
    <property type="match status" value="1"/>
</dbReference>
<name>Q54X55_DICDI</name>
<dbReference type="Pfam" id="PF08063">
    <property type="entry name" value="Zn_ribbon_PADR1"/>
    <property type="match status" value="1"/>
</dbReference>
<dbReference type="GO" id="GO:0010421">
    <property type="term" value="P:hydrogen peroxide-mediated programmed cell death"/>
    <property type="evidence" value="ECO:0000316"/>
    <property type="project" value="dictyBase"/>
</dbReference>
<evidence type="ECO:0000256" key="16">
    <source>
        <dbReference type="SAM" id="MobiDB-lite"/>
    </source>
</evidence>
<accession>Q54X55</accession>
<keyword evidence="12" id="KW-0539">Nucleus</keyword>
<dbReference type="Reactome" id="R-DDI-5696395">
    <property type="pathway name" value="Formation of Incision Complex in GG-NER"/>
</dbReference>
<evidence type="ECO:0000256" key="15">
    <source>
        <dbReference type="RuleBase" id="RU362114"/>
    </source>
</evidence>
<dbReference type="InterPro" id="IPR036957">
    <property type="entry name" value="Znf_PARP_sf"/>
</dbReference>
<evidence type="ECO:0000256" key="1">
    <source>
        <dbReference type="ARBA" id="ARBA00004123"/>
    </source>
</evidence>
<keyword evidence="10 15" id="KW-0520">NAD</keyword>
<keyword evidence="3 15" id="KW-0808">Transferase</keyword>
<evidence type="ECO:0000256" key="8">
    <source>
        <dbReference type="ARBA" id="ARBA00022771"/>
    </source>
</evidence>
<dbReference type="SMART" id="SM00773">
    <property type="entry name" value="WGR"/>
    <property type="match status" value="1"/>
</dbReference>
<dbReference type="dictyBase" id="DDB_G0279195">
    <property type="gene designation" value="adprt1B"/>
</dbReference>
<dbReference type="FunFam" id="3.90.228.10:FF:000017">
    <property type="entry name" value="Poly [ADP-ribose] polymerase"/>
    <property type="match status" value="1"/>
</dbReference>
<dbReference type="InterPro" id="IPR036930">
    <property type="entry name" value="WGR_dom_sf"/>
</dbReference>
<dbReference type="KEGG" id="ddi:DDB_G0279195"/>
<dbReference type="PROSITE" id="PS50064">
    <property type="entry name" value="ZF_PARP_2"/>
    <property type="match status" value="1"/>
</dbReference>
<dbReference type="PANTHER" id="PTHR10459:SF43">
    <property type="entry name" value="POLY [ADP-RIBOSE] POLYMERASE"/>
    <property type="match status" value="1"/>
</dbReference>
<evidence type="ECO:0000259" key="18">
    <source>
        <dbReference type="PROSITE" id="PS51059"/>
    </source>
</evidence>
<dbReference type="Pfam" id="PF02877">
    <property type="entry name" value="PARP_reg"/>
    <property type="match status" value="1"/>
</dbReference>
<dbReference type="Reactome" id="R-DDI-110362">
    <property type="pathway name" value="POLB-Dependent Long Patch Base Excision Repair"/>
</dbReference>
<evidence type="ECO:0000256" key="10">
    <source>
        <dbReference type="ARBA" id="ARBA00023027"/>
    </source>
</evidence>
<dbReference type="Proteomes" id="UP000002195">
    <property type="component" value="Unassembled WGS sequence"/>
</dbReference>
<dbReference type="PaxDb" id="44689-DDB0214837"/>
<keyword evidence="6" id="KW-0677">Repeat</keyword>
<dbReference type="GO" id="GO:0000012">
    <property type="term" value="P:single strand break repair"/>
    <property type="evidence" value="ECO:0000315"/>
    <property type="project" value="dictyBase"/>
</dbReference>
<feature type="domain" description="PARP catalytic" evidence="18">
    <location>
        <begin position="576"/>
        <end position="804"/>
    </location>
</feature>
<feature type="region of interest" description="Disordered" evidence="16">
    <location>
        <begin position="253"/>
        <end position="274"/>
    </location>
</feature>
<dbReference type="SUPFAM" id="SSF142921">
    <property type="entry name" value="WGR domain-like"/>
    <property type="match status" value="1"/>
</dbReference>
<keyword evidence="4" id="KW-0548">Nucleotidyltransferase</keyword>
<dbReference type="GeneID" id="8621917"/>
<dbReference type="Gene3D" id="3.90.640.80">
    <property type="match status" value="1"/>
</dbReference>
<dbReference type="PROSITE" id="PS51059">
    <property type="entry name" value="PARP_CATALYTIC"/>
    <property type="match status" value="1"/>
</dbReference>
<dbReference type="GO" id="GO:0008270">
    <property type="term" value="F:zinc ion binding"/>
    <property type="evidence" value="ECO:0007669"/>
    <property type="project" value="UniProtKB-KW"/>
</dbReference>
<gene>
    <name evidence="21" type="primary">adprt1B</name>
    <name evidence="21" type="ORF">DDB_G0279195</name>
</gene>
<keyword evidence="5" id="KW-0479">Metal-binding</keyword>
<dbReference type="Pfam" id="PF05406">
    <property type="entry name" value="WGR"/>
    <property type="match status" value="1"/>
</dbReference>
<dbReference type="EMBL" id="AAFI02000030">
    <property type="protein sequence ID" value="EAL67746.1"/>
    <property type="molecule type" value="Genomic_DNA"/>
</dbReference>
<dbReference type="PROSITE" id="PS51977">
    <property type="entry name" value="WGR"/>
    <property type="match status" value="1"/>
</dbReference>
<dbReference type="InterPro" id="IPR001510">
    <property type="entry name" value="Znf_PARP"/>
</dbReference>
<reference evidence="21 22" key="1">
    <citation type="journal article" date="2005" name="Nature">
        <title>The genome of the social amoeba Dictyostelium discoideum.</title>
        <authorList>
            <consortium name="The Dictyostelium discoideum Sequencing Consortium"/>
            <person name="Eichinger L."/>
            <person name="Pachebat J.A."/>
            <person name="Glockner G."/>
            <person name="Rajandream M.A."/>
            <person name="Sucgang R."/>
            <person name="Berriman M."/>
            <person name="Song J."/>
            <person name="Olsen R."/>
            <person name="Szafranski K."/>
            <person name="Xu Q."/>
            <person name="Tunggal B."/>
            <person name="Kummerfeld S."/>
            <person name="Madera M."/>
            <person name="Konfortov B.A."/>
            <person name="Rivero F."/>
            <person name="Bankier A.T."/>
            <person name="Lehmann R."/>
            <person name="Hamlin N."/>
            <person name="Davies R."/>
            <person name="Gaudet P."/>
            <person name="Fey P."/>
            <person name="Pilcher K."/>
            <person name="Chen G."/>
            <person name="Saunders D."/>
            <person name="Sodergren E."/>
            <person name="Davis P."/>
            <person name="Kerhornou A."/>
            <person name="Nie X."/>
            <person name="Hall N."/>
            <person name="Anjard C."/>
            <person name="Hemphill L."/>
            <person name="Bason N."/>
            <person name="Farbrother P."/>
            <person name="Desany B."/>
            <person name="Just E."/>
            <person name="Morio T."/>
            <person name="Rost R."/>
            <person name="Churcher C."/>
            <person name="Cooper J."/>
            <person name="Haydock S."/>
            <person name="van Driessche N."/>
            <person name="Cronin A."/>
            <person name="Goodhead I."/>
            <person name="Muzny D."/>
            <person name="Mourier T."/>
            <person name="Pain A."/>
            <person name="Lu M."/>
            <person name="Harper D."/>
            <person name="Lindsay R."/>
            <person name="Hauser H."/>
            <person name="James K."/>
            <person name="Quiles M."/>
            <person name="Madan Babu M."/>
            <person name="Saito T."/>
            <person name="Buchrieser C."/>
            <person name="Wardroper A."/>
            <person name="Felder M."/>
            <person name="Thangavelu M."/>
            <person name="Johnson D."/>
            <person name="Knights A."/>
            <person name="Loulseged H."/>
            <person name="Mungall K."/>
            <person name="Oliver K."/>
            <person name="Price C."/>
            <person name="Quail M.A."/>
            <person name="Urushihara H."/>
            <person name="Hernandez J."/>
            <person name="Rabbinowitsch E."/>
            <person name="Steffen D."/>
            <person name="Sanders M."/>
            <person name="Ma J."/>
            <person name="Kohara Y."/>
            <person name="Sharp S."/>
            <person name="Simmonds M."/>
            <person name="Spiegler S."/>
            <person name="Tivey A."/>
            <person name="Sugano S."/>
            <person name="White B."/>
            <person name="Walker D."/>
            <person name="Woodward J."/>
            <person name="Winckler T."/>
            <person name="Tanaka Y."/>
            <person name="Shaulsky G."/>
            <person name="Schleicher M."/>
            <person name="Weinstock G."/>
            <person name="Rosenthal A."/>
            <person name="Cox E.C."/>
            <person name="Chisholm R.L."/>
            <person name="Gibbs R."/>
            <person name="Loomis W.F."/>
            <person name="Platzer M."/>
            <person name="Kay R.R."/>
            <person name="Williams J."/>
            <person name="Dear P.H."/>
            <person name="Noegel A.A."/>
            <person name="Barrell B."/>
            <person name="Kuspa A."/>
        </authorList>
    </citation>
    <scope>NUCLEOTIDE SEQUENCE [LARGE SCALE GENOMIC DNA]</scope>
    <source>
        <strain evidence="21 22">AX4</strain>
    </source>
</reference>
<dbReference type="EC" id="2.4.2.-" evidence="15"/>
<evidence type="ECO:0000256" key="13">
    <source>
        <dbReference type="ARBA" id="ARBA00024347"/>
    </source>
</evidence>
<dbReference type="Gene3D" id="3.90.228.10">
    <property type="match status" value="1"/>
</dbReference>
<dbReference type="InterPro" id="IPR050800">
    <property type="entry name" value="ARTD/PARP"/>
</dbReference>
<proteinExistence type="inferred from homology"/>
<keyword evidence="22" id="KW-1185">Reference proteome</keyword>
<evidence type="ECO:0000259" key="19">
    <source>
        <dbReference type="PROSITE" id="PS51060"/>
    </source>
</evidence>
<feature type="compositionally biased region" description="Low complexity" evidence="16">
    <location>
        <begin position="258"/>
        <end position="267"/>
    </location>
</feature>
<protein>
    <recommendedName>
        <fullName evidence="15">Poly [ADP-ribose] polymerase</fullName>
        <shortName evidence="15">PARP</shortName>
        <ecNumber evidence="15">2.4.2.-</ecNumber>
    </recommendedName>
</protein>
<dbReference type="eggNOG" id="KOG1037">
    <property type="taxonomic scope" value="Eukaryota"/>
</dbReference>
<evidence type="ECO:0000256" key="4">
    <source>
        <dbReference type="ARBA" id="ARBA00022695"/>
    </source>
</evidence>
<evidence type="ECO:0000256" key="3">
    <source>
        <dbReference type="ARBA" id="ARBA00022679"/>
    </source>
</evidence>
<dbReference type="SMART" id="SM01335">
    <property type="entry name" value="PADR1"/>
    <property type="match status" value="1"/>
</dbReference>
<sequence length="804" mass="91442">MEKEKFTSHEGLRQTVEYSKSARSSCKKCKGTIGMDTIRVGTETPSRVFDGYDVKYYHLSCMDFPKLKIFYINQLKHYELLRWDDQLKIRKILGQTDDGLNLALSTYYNEVWRIKDILISELKPAIIKKLFLEFYPKLDSLSPSYYLHFLADGLSYGRIGPCPSCNGLTVLYDGKNYYCRGFSSSFSRCTWHGQEVKRYRFIIPKELMPKTSFFKGYTFSQIHPYEVLEYKETEGINSTKETEIPTFSALSISDSKDNGSNNNNNNNNDDDNNSFFYKKSPIKKNSTLLKVDPSFSNANKGEILVLEDDVYGYVAYNVLMNLTDLIHNNNSYYILQIIKTGDTSYWVYCKWGRIGVSNGGTMQHSHTSLNKALKEFGERFTDKTGIEWNDRGKYKKQNGKYAIIDLEENVGEFSSGGDNEVEAPIVAPVNTKPSKLLQPVQSLVNTLFDSELMKKSLTSLQFDVQKMPLGKLSQNQINKAYEVLNRIQELLETIEKQSPLQPLSPTAQHNIKSEIMAESSKFYTHIPHRFEGGLMSKIPPIDNKELLVKCIRLVDALSEIEVVNQLKRLSTSTSGNSTDDNYNLLKADIKPLERDSFLFRNIEEFALSTVDPSLGYSIDVLDVFKVDRIGDDQFSQWESNHNRMLLFHGSRIQSWCSILPNGLKIASPLSPKSGYRLGKGVYLADCISLSGLYTGATKENPTAIIAICDVALGNSAALYHDTYMEEPQLGYLSTKALGKRQPALYDQLNGCYQDKDEFIPSSVLKGPIIETGSIVTFFTPNEYVIYNNSQCRIKYLLKLRLNFD</sequence>
<keyword evidence="2 15" id="KW-0328">Glycosyltransferase</keyword>
<dbReference type="InterPro" id="IPR008893">
    <property type="entry name" value="WGR_domain"/>
</dbReference>
<comment type="subcellular location">
    <subcellularLocation>
        <location evidence="1">Nucleus</location>
    </subcellularLocation>
</comment>
<evidence type="ECO:0000256" key="2">
    <source>
        <dbReference type="ARBA" id="ARBA00022676"/>
    </source>
</evidence>
<dbReference type="GO" id="GO:0005730">
    <property type="term" value="C:nucleolus"/>
    <property type="evidence" value="ECO:0000318"/>
    <property type="project" value="GO_Central"/>
</dbReference>
<dbReference type="HOGENOM" id="CLU_004841_0_2_1"/>
<comment type="catalytic activity">
    <reaction evidence="14">
        <text>NAD(+) + (ADP-D-ribosyl)n-acceptor = nicotinamide + (ADP-D-ribosyl)n+1-acceptor + H(+).</text>
        <dbReference type="EC" id="2.4.2.30"/>
    </reaction>
</comment>
<keyword evidence="9" id="KW-0862">Zinc</keyword>
<dbReference type="PhylomeDB" id="Q54X55"/>
<evidence type="ECO:0000256" key="9">
    <source>
        <dbReference type="ARBA" id="ARBA00022833"/>
    </source>
</evidence>
<evidence type="ECO:0000313" key="22">
    <source>
        <dbReference type="Proteomes" id="UP000002195"/>
    </source>
</evidence>
<evidence type="ECO:0000256" key="7">
    <source>
        <dbReference type="ARBA" id="ARBA00022765"/>
    </source>
</evidence>
<dbReference type="SMART" id="SM01336">
    <property type="entry name" value="zf-PARP"/>
    <property type="match status" value="1"/>
</dbReference>
<feature type="domain" description="WGR" evidence="20">
    <location>
        <begin position="302"/>
        <end position="401"/>
    </location>
</feature>
<dbReference type="GO" id="GO:0005634">
    <property type="term" value="C:nucleus"/>
    <property type="evidence" value="ECO:0000314"/>
    <property type="project" value="dictyBase"/>
</dbReference>
<keyword evidence="8" id="KW-0863">Zinc-finger</keyword>
<dbReference type="FunCoup" id="Q54X55">
    <property type="interactions" value="140"/>
</dbReference>
<dbReference type="SUPFAM" id="SSF56399">
    <property type="entry name" value="ADP-ribosylation"/>
    <property type="match status" value="1"/>
</dbReference>
<evidence type="ECO:0000259" key="20">
    <source>
        <dbReference type="PROSITE" id="PS51977"/>
    </source>
</evidence>
<evidence type="ECO:0000256" key="11">
    <source>
        <dbReference type="ARBA" id="ARBA00023125"/>
    </source>
</evidence>
<dbReference type="STRING" id="44689.Q54X55"/>
<dbReference type="InterPro" id="IPR012982">
    <property type="entry name" value="PARP1-like_PADR1_Zn_ribbon"/>
</dbReference>
<comment type="caution">
    <text evidence="21">The sequence shown here is derived from an EMBL/GenBank/DDBJ whole genome shotgun (WGS) entry which is preliminary data.</text>
</comment>
<keyword evidence="7" id="KW-0013">ADP-ribosylation</keyword>
<dbReference type="Reactome" id="R-DDI-5696394">
    <property type="pathway name" value="DNA Damage Recognition in GG-NER"/>
</dbReference>
<dbReference type="PANTHER" id="PTHR10459">
    <property type="entry name" value="DNA LIGASE"/>
    <property type="match status" value="1"/>
</dbReference>
<dbReference type="Gene3D" id="3.30.1740.10">
    <property type="entry name" value="Zinc finger, PARP-type"/>
    <property type="match status" value="1"/>
</dbReference>
<feature type="domain" description="PARP alpha-helical" evidence="19">
    <location>
        <begin position="433"/>
        <end position="568"/>
    </location>
</feature>
<dbReference type="InterPro" id="IPR036616">
    <property type="entry name" value="Poly(ADP-ribose)pol_reg_dom_sf"/>
</dbReference>
<evidence type="ECO:0000256" key="5">
    <source>
        <dbReference type="ARBA" id="ARBA00022723"/>
    </source>
</evidence>
<dbReference type="GO" id="GO:0003950">
    <property type="term" value="F:NAD+ poly-ADP-ribosyltransferase activity"/>
    <property type="evidence" value="ECO:0000314"/>
    <property type="project" value="dictyBase"/>
</dbReference>
<dbReference type="FunFam" id="1.20.142.10:FF:000002">
    <property type="entry name" value="Poly [ADP-ribose] polymerase"/>
    <property type="match status" value="1"/>
</dbReference>
<dbReference type="GO" id="GO:0006281">
    <property type="term" value="P:DNA repair"/>
    <property type="evidence" value="ECO:0000250"/>
    <property type="project" value="dictyBase"/>
</dbReference>
<evidence type="ECO:0000256" key="14">
    <source>
        <dbReference type="ARBA" id="ARBA00033987"/>
    </source>
</evidence>
<evidence type="ECO:0000256" key="12">
    <source>
        <dbReference type="ARBA" id="ARBA00023242"/>
    </source>
</evidence>
<dbReference type="GO" id="GO:0016779">
    <property type="term" value="F:nucleotidyltransferase activity"/>
    <property type="evidence" value="ECO:0007669"/>
    <property type="project" value="UniProtKB-KW"/>
</dbReference>
<dbReference type="GO" id="GO:0010918">
    <property type="term" value="P:positive regulation of mitochondrial membrane potential"/>
    <property type="evidence" value="ECO:0000316"/>
    <property type="project" value="dictyBase"/>
</dbReference>
<dbReference type="PROSITE" id="PS52007">
    <property type="entry name" value="PADR1"/>
    <property type="match status" value="1"/>
</dbReference>
<dbReference type="Pfam" id="PF00644">
    <property type="entry name" value="PARP"/>
    <property type="match status" value="1"/>
</dbReference>
<dbReference type="CDD" id="cd07997">
    <property type="entry name" value="WGR_PARP"/>
    <property type="match status" value="1"/>
</dbReference>
<dbReference type="RefSeq" id="XP_641722.1">
    <property type="nucleotide sequence ID" value="XM_636630.1"/>
</dbReference>
<dbReference type="GO" id="GO:0010225">
    <property type="term" value="P:response to UV-C"/>
    <property type="evidence" value="ECO:0000314"/>
    <property type="project" value="dictyBase"/>
</dbReference>
<evidence type="ECO:0000259" key="17">
    <source>
        <dbReference type="PROSITE" id="PS50064"/>
    </source>
</evidence>
<dbReference type="GO" id="GO:0006302">
    <property type="term" value="P:double-strand break repair"/>
    <property type="evidence" value="ECO:0000318"/>
    <property type="project" value="GO_Central"/>
</dbReference>
<evidence type="ECO:0000256" key="6">
    <source>
        <dbReference type="ARBA" id="ARBA00022737"/>
    </source>
</evidence>
<dbReference type="CDD" id="cd01437">
    <property type="entry name" value="parp_like"/>
    <property type="match status" value="1"/>
</dbReference>
<dbReference type="SUPFAM" id="SSF47587">
    <property type="entry name" value="Domain of poly(ADP-ribose) polymerase"/>
    <property type="match status" value="1"/>
</dbReference>
<organism evidence="21 22">
    <name type="scientific">Dictyostelium discoideum</name>
    <name type="common">Social amoeba</name>
    <dbReference type="NCBI Taxonomy" id="44689"/>
    <lineage>
        <taxon>Eukaryota</taxon>
        <taxon>Amoebozoa</taxon>
        <taxon>Evosea</taxon>
        <taxon>Eumycetozoa</taxon>
        <taxon>Dictyostelia</taxon>
        <taxon>Dictyosteliales</taxon>
        <taxon>Dictyosteliaceae</taxon>
        <taxon>Dictyostelium</taxon>
    </lineage>
</organism>
<dbReference type="GO" id="GO:0003677">
    <property type="term" value="F:DNA binding"/>
    <property type="evidence" value="ECO:0007669"/>
    <property type="project" value="UniProtKB-KW"/>
</dbReference>
<dbReference type="VEuPathDB" id="AmoebaDB:DDB_G0279195"/>
<feature type="domain" description="PARP-type" evidence="17">
    <location>
        <begin position="16"/>
        <end position="97"/>
    </location>
</feature>
<dbReference type="AlphaFoldDB" id="Q54X55"/>
<dbReference type="SUPFAM" id="SSF57716">
    <property type="entry name" value="Glucocorticoid receptor-like (DNA-binding domain)"/>
    <property type="match status" value="1"/>
</dbReference>
<evidence type="ECO:0000313" key="21">
    <source>
        <dbReference type="EMBL" id="EAL67746.1"/>
    </source>
</evidence>
<dbReference type="InParanoid" id="Q54X55"/>